<evidence type="ECO:0000256" key="4">
    <source>
        <dbReference type="ARBA" id="ARBA00022729"/>
    </source>
</evidence>
<dbReference type="InterPro" id="IPR051384">
    <property type="entry name" value="Mth_GPCR"/>
</dbReference>
<feature type="domain" description="G-protein coupled receptors family 2 profile 2" evidence="12">
    <location>
        <begin position="267"/>
        <end position="536"/>
    </location>
</feature>
<evidence type="ECO:0000256" key="9">
    <source>
        <dbReference type="ARBA" id="ARBA00023224"/>
    </source>
</evidence>
<dbReference type="PROSITE" id="PS50261">
    <property type="entry name" value="G_PROTEIN_RECEP_F2_4"/>
    <property type="match status" value="1"/>
</dbReference>
<feature type="transmembrane region" description="Helical" evidence="11">
    <location>
        <begin position="303"/>
        <end position="322"/>
    </location>
</feature>
<dbReference type="AlphaFoldDB" id="A0AAW2HUI8"/>
<dbReference type="CDD" id="cd15039">
    <property type="entry name" value="7tmB3_Methuselah-like"/>
    <property type="match status" value="1"/>
</dbReference>
<keyword evidence="7 11" id="KW-0472">Membrane</keyword>
<dbReference type="InterPro" id="IPR017981">
    <property type="entry name" value="GPCR_2-like_7TM"/>
</dbReference>
<comment type="subcellular location">
    <subcellularLocation>
        <location evidence="1">Membrane</location>
        <topology evidence="1">Multi-pass membrane protein</topology>
    </subcellularLocation>
</comment>
<feature type="transmembrane region" description="Helical" evidence="11">
    <location>
        <begin position="379"/>
        <end position="403"/>
    </location>
</feature>
<feature type="region of interest" description="Disordered" evidence="10">
    <location>
        <begin position="1"/>
        <end position="34"/>
    </location>
</feature>
<dbReference type="Pfam" id="PF00002">
    <property type="entry name" value="7tm_2"/>
    <property type="match status" value="1"/>
</dbReference>
<reference evidence="13" key="1">
    <citation type="journal article" date="2024" name="Gigascience">
        <title>Chromosome-level genome of the poultry shaft louse Menopon gallinae provides insight into the host-switching and adaptive evolution of parasitic lice.</title>
        <authorList>
            <person name="Xu Y."/>
            <person name="Ma L."/>
            <person name="Liu S."/>
            <person name="Liang Y."/>
            <person name="Liu Q."/>
            <person name="He Z."/>
            <person name="Tian L."/>
            <person name="Duan Y."/>
            <person name="Cai W."/>
            <person name="Li H."/>
            <person name="Song F."/>
        </authorList>
    </citation>
    <scope>NUCLEOTIDE SEQUENCE</scope>
    <source>
        <strain evidence="13">Cailab_2023a</strain>
    </source>
</reference>
<dbReference type="GO" id="GO:0005886">
    <property type="term" value="C:plasma membrane"/>
    <property type="evidence" value="ECO:0007669"/>
    <property type="project" value="TreeGrafter"/>
</dbReference>
<keyword evidence="4" id="KW-0732">Signal</keyword>
<evidence type="ECO:0000256" key="1">
    <source>
        <dbReference type="ARBA" id="ARBA00004141"/>
    </source>
</evidence>
<dbReference type="SUPFAM" id="SSF81321">
    <property type="entry name" value="Family A G protein-coupled receptor-like"/>
    <property type="match status" value="1"/>
</dbReference>
<sequence length="584" mass="64813">MSAIALDYDDRDVPPGNGSSAGDGESIRPITEGGGFNDVNQSIIGGESEGRTIKKCCPWGSAFDVNALICKDVDFVDPDGFFRDGPGRFSVGTPKCVGTVLSSEVTSDPGSEIGRFPDQYCLDESDGVTVVVTCGDPSVVCKSRPCIRKCKPLGEFYDESNNGTEAAFTPVFYNLTTLKPDESVRISQFGLFFGMDCEGGKIRLDNGSSDVNYIGTNGSLYAPGHRENQLFLQNEYCIEYVHDEGIFTFLCPPLYVPEEERTESVEGYILQALGFIASCICLLATFVVYLCSQKWKNLYGKILMFYVGCLCIAYLSLAIVHLGNHYLKKGTCILLGYSILLSFLAAFFWLNIMSIDIWKTFRCLRAAEWRRTPENRSRLIAYSVYAWGMPLGITVICGMLDAVPNTNTPFGVDLIRPGIGANSCWFSRSTYGMYVFFVAPVSLIITCNVVLYVNTVWRCWKVKAEINKLDLQCRSRGKYSVHRDQLILNGKLFIVMGVSWGPEFISTILPHPLWKVTDAMNTLLGVFIFIIFVLKKKVVNNITNRVRDSIRSVSKKSSKSDFFTEKKPCISNGSKNTYVGTSAV</sequence>
<keyword evidence="6" id="KW-0297">G-protein coupled receptor</keyword>
<evidence type="ECO:0000259" key="12">
    <source>
        <dbReference type="PROSITE" id="PS50261"/>
    </source>
</evidence>
<dbReference type="InterPro" id="IPR000832">
    <property type="entry name" value="GPCR_2_secretin-like"/>
</dbReference>
<evidence type="ECO:0000256" key="5">
    <source>
        <dbReference type="ARBA" id="ARBA00022989"/>
    </source>
</evidence>
<feature type="transmembrane region" description="Helical" evidence="11">
    <location>
        <begin position="334"/>
        <end position="358"/>
    </location>
</feature>
<dbReference type="GO" id="GO:0007166">
    <property type="term" value="P:cell surface receptor signaling pathway"/>
    <property type="evidence" value="ECO:0007669"/>
    <property type="project" value="InterPro"/>
</dbReference>
<dbReference type="GO" id="GO:0008528">
    <property type="term" value="F:G protein-coupled peptide receptor activity"/>
    <property type="evidence" value="ECO:0007669"/>
    <property type="project" value="TreeGrafter"/>
</dbReference>
<evidence type="ECO:0000256" key="10">
    <source>
        <dbReference type="SAM" id="MobiDB-lite"/>
    </source>
</evidence>
<feature type="transmembrane region" description="Helical" evidence="11">
    <location>
        <begin position="431"/>
        <end position="453"/>
    </location>
</feature>
<dbReference type="PANTHER" id="PTHR47154:SF2">
    <property type="entry name" value="G-PROTEIN COUPLED RECEPTOR MTH-RELATED"/>
    <property type="match status" value="1"/>
</dbReference>
<evidence type="ECO:0000256" key="7">
    <source>
        <dbReference type="ARBA" id="ARBA00023136"/>
    </source>
</evidence>
<dbReference type="Gene3D" id="1.20.1070.10">
    <property type="entry name" value="Rhodopsin 7-helix transmembrane proteins"/>
    <property type="match status" value="1"/>
</dbReference>
<protein>
    <recommendedName>
        <fullName evidence="12">G-protein coupled receptors family 2 profile 2 domain-containing protein</fullName>
    </recommendedName>
</protein>
<keyword evidence="3 11" id="KW-0812">Transmembrane</keyword>
<organism evidence="13">
    <name type="scientific">Menopon gallinae</name>
    <name type="common">poultry shaft louse</name>
    <dbReference type="NCBI Taxonomy" id="328185"/>
    <lineage>
        <taxon>Eukaryota</taxon>
        <taxon>Metazoa</taxon>
        <taxon>Ecdysozoa</taxon>
        <taxon>Arthropoda</taxon>
        <taxon>Hexapoda</taxon>
        <taxon>Insecta</taxon>
        <taxon>Pterygota</taxon>
        <taxon>Neoptera</taxon>
        <taxon>Paraneoptera</taxon>
        <taxon>Psocodea</taxon>
        <taxon>Troctomorpha</taxon>
        <taxon>Phthiraptera</taxon>
        <taxon>Amblycera</taxon>
        <taxon>Menoponidae</taxon>
        <taxon>Menopon</taxon>
    </lineage>
</organism>
<evidence type="ECO:0000256" key="2">
    <source>
        <dbReference type="ARBA" id="ARBA00008979"/>
    </source>
</evidence>
<dbReference type="InterPro" id="IPR023311">
    <property type="entry name" value="Methusela_ecto_dom_2"/>
</dbReference>
<accession>A0AAW2HUI8</accession>
<dbReference type="Gene3D" id="2.170.180.11">
    <property type="entry name" value="Methuselah ectodomain, domain 2"/>
    <property type="match status" value="1"/>
</dbReference>
<proteinExistence type="inferred from homology"/>
<evidence type="ECO:0000313" key="13">
    <source>
        <dbReference type="EMBL" id="KAL0273600.1"/>
    </source>
</evidence>
<keyword evidence="8" id="KW-0675">Receptor</keyword>
<name>A0AAW2HUI8_9NEOP</name>
<feature type="transmembrane region" description="Helical" evidence="11">
    <location>
        <begin position="519"/>
        <end position="535"/>
    </location>
</feature>
<gene>
    <name evidence="13" type="ORF">PYX00_006233</name>
</gene>
<evidence type="ECO:0000256" key="8">
    <source>
        <dbReference type="ARBA" id="ARBA00023170"/>
    </source>
</evidence>
<keyword evidence="9" id="KW-0807">Transducer</keyword>
<dbReference type="InterPro" id="IPR036272">
    <property type="entry name" value="Methuselah_N_sf"/>
</dbReference>
<dbReference type="SUPFAM" id="SSF63877">
    <property type="entry name" value="Methuselah ectodomain"/>
    <property type="match status" value="1"/>
</dbReference>
<evidence type="ECO:0000256" key="11">
    <source>
        <dbReference type="SAM" id="Phobius"/>
    </source>
</evidence>
<comment type="caution">
    <text evidence="13">The sequence shown here is derived from an EMBL/GenBank/DDBJ whole genome shotgun (WGS) entry which is preliminary data.</text>
</comment>
<dbReference type="EMBL" id="JARGDH010000003">
    <property type="protein sequence ID" value="KAL0273600.1"/>
    <property type="molecule type" value="Genomic_DNA"/>
</dbReference>
<feature type="transmembrane region" description="Helical" evidence="11">
    <location>
        <begin position="268"/>
        <end position="291"/>
    </location>
</feature>
<evidence type="ECO:0000256" key="3">
    <source>
        <dbReference type="ARBA" id="ARBA00022692"/>
    </source>
</evidence>
<evidence type="ECO:0000256" key="6">
    <source>
        <dbReference type="ARBA" id="ARBA00023040"/>
    </source>
</evidence>
<dbReference type="PANTHER" id="PTHR47154">
    <property type="entry name" value="G-PROTEIN COUPLED RECEPTOR MTH-RELATED"/>
    <property type="match status" value="1"/>
</dbReference>
<feature type="transmembrane region" description="Helical" evidence="11">
    <location>
        <begin position="492"/>
        <end position="513"/>
    </location>
</feature>
<keyword evidence="5 11" id="KW-1133">Transmembrane helix</keyword>
<comment type="similarity">
    <text evidence="2">Belongs to the G-protein coupled receptor 2 family. Mth subfamily.</text>
</comment>